<dbReference type="InterPro" id="IPR000873">
    <property type="entry name" value="AMP-dep_synth/lig_dom"/>
</dbReference>
<evidence type="ECO:0000313" key="3">
    <source>
        <dbReference type="Proteomes" id="UP000018851"/>
    </source>
</evidence>
<dbReference type="PANTHER" id="PTHR36932">
    <property type="entry name" value="CAPSULAR POLYSACCHARIDE BIOSYNTHESIS PROTEIN"/>
    <property type="match status" value="1"/>
</dbReference>
<protein>
    <recommendedName>
        <fullName evidence="1">AMP-dependent synthetase/ligase domain-containing protein</fullName>
    </recommendedName>
</protein>
<dbReference type="AlphaFoldDB" id="W0AJH0"/>
<dbReference type="eggNOG" id="COG1541">
    <property type="taxonomic scope" value="Bacteria"/>
</dbReference>
<dbReference type="InterPro" id="IPR042099">
    <property type="entry name" value="ANL_N_sf"/>
</dbReference>
<dbReference type="SUPFAM" id="SSF56801">
    <property type="entry name" value="Acetyl-CoA synthetase-like"/>
    <property type="match status" value="1"/>
</dbReference>
<proteinExistence type="predicted"/>
<dbReference type="PATRIC" id="fig|1123269.5.peg.5604"/>
<dbReference type="InterPro" id="IPR053158">
    <property type="entry name" value="CapK_Type1_Caps_Biosynth"/>
</dbReference>
<dbReference type="Proteomes" id="UP000018851">
    <property type="component" value="Chromosome"/>
</dbReference>
<gene>
    <name evidence="2" type="ORF">NX02_28525</name>
</gene>
<dbReference type="PANTHER" id="PTHR36932:SF1">
    <property type="entry name" value="CAPSULAR POLYSACCHARIDE BIOSYNTHESIS PROTEIN"/>
    <property type="match status" value="1"/>
</dbReference>
<name>W0AJH0_9SPHN</name>
<sequence>MTPDPRLGLMRGDIAGSRWPPLFSSRAASLAALLHQLDASQWLPADAIAARQRGQLGMVADHFARHSPRFARRLAEAGLDAAALARPDGLAALPLLTRRMVQSTSEPIHIDQVLPGHQPVRTVNTSGSTGEPVIVRRTAVNQLHWLAMTMRYHLWAEPDLTGRLAAIRANMVDCGEDKDWGVPANLFFDTGPGLRIDIRTDIRAQLEMLQRFRPSSVMIYPSNLAALIDEADARGVDLGFVARWRTLGETLSPDLIERVEGREQGRVFDCYSSEEMGYLALQCPSGSGLYHVMAETVIVEIVDEAGRACAPGERGRVLVTDLHNHVTPMIRYDIRDHAEAGGACPCGRGLPTMRRILGRERNMIVKPDGSRHWPLTGYKQFREIAPIRQYQFRQHEIDRIEVRLVTERPLTGDEEAALVAHLHWKLQHPFRIALTYFEGTLPVGRNGKFEEFLSLL</sequence>
<evidence type="ECO:0000313" key="2">
    <source>
        <dbReference type="EMBL" id="AHE57286.1"/>
    </source>
</evidence>
<reference evidence="2 3" key="1">
    <citation type="submission" date="2013-07" db="EMBL/GenBank/DDBJ databases">
        <title>Completed genome of Sphingomonas sanxanigenens NX02.</title>
        <authorList>
            <person name="Ma T."/>
            <person name="Huang H."/>
            <person name="Wu M."/>
            <person name="Li X."/>
            <person name="Li G."/>
        </authorList>
    </citation>
    <scope>NUCLEOTIDE SEQUENCE [LARGE SCALE GENOMIC DNA]</scope>
    <source>
        <strain evidence="2 3">NX02</strain>
    </source>
</reference>
<dbReference type="OrthoDB" id="580775at2"/>
<organism evidence="2 3">
    <name type="scientific">Sphingomonas sanxanigenens DSM 19645 = NX02</name>
    <dbReference type="NCBI Taxonomy" id="1123269"/>
    <lineage>
        <taxon>Bacteria</taxon>
        <taxon>Pseudomonadati</taxon>
        <taxon>Pseudomonadota</taxon>
        <taxon>Alphaproteobacteria</taxon>
        <taxon>Sphingomonadales</taxon>
        <taxon>Sphingomonadaceae</taxon>
        <taxon>Sphingomonas</taxon>
    </lineage>
</organism>
<dbReference type="KEGG" id="ssan:NX02_28525"/>
<feature type="domain" description="AMP-dependent synthetase/ligase" evidence="1">
    <location>
        <begin position="119"/>
        <end position="319"/>
    </location>
</feature>
<keyword evidence="3" id="KW-1185">Reference proteome</keyword>
<evidence type="ECO:0000259" key="1">
    <source>
        <dbReference type="Pfam" id="PF00501"/>
    </source>
</evidence>
<dbReference type="RefSeq" id="WP_025295375.1">
    <property type="nucleotide sequence ID" value="NZ_CP006644.1"/>
</dbReference>
<dbReference type="Pfam" id="PF00501">
    <property type="entry name" value="AMP-binding"/>
    <property type="match status" value="1"/>
</dbReference>
<accession>W0AJH0</accession>
<dbReference type="EMBL" id="CP006644">
    <property type="protein sequence ID" value="AHE57286.1"/>
    <property type="molecule type" value="Genomic_DNA"/>
</dbReference>
<dbReference type="Gene3D" id="3.40.50.12780">
    <property type="entry name" value="N-terminal domain of ligase-like"/>
    <property type="match status" value="1"/>
</dbReference>
<dbReference type="STRING" id="1123269.NX02_28525"/>
<dbReference type="HOGENOM" id="CLU_035301_5_2_5"/>